<dbReference type="NCBIfam" id="TIGR01431">
    <property type="entry name" value="adm_rel"/>
    <property type="match status" value="1"/>
</dbReference>
<dbReference type="Proteomes" id="UP001652680">
    <property type="component" value="Unassembled WGS sequence"/>
</dbReference>
<gene>
    <name evidence="16" type="primary">LOC108046719</name>
    <name evidence="14" type="synonym">108046719</name>
</gene>
<keyword evidence="15" id="KW-1185">Reference proteome</keyword>
<evidence type="ECO:0000256" key="8">
    <source>
        <dbReference type="ARBA" id="ARBA00022729"/>
    </source>
</evidence>
<comment type="subcellular location">
    <subcellularLocation>
        <location evidence="2">Secreted</location>
    </subcellularLocation>
</comment>
<keyword evidence="11" id="KW-0472">Membrane</keyword>
<dbReference type="PANTHER" id="PTHR11409">
    <property type="entry name" value="ADENOSINE DEAMINASE"/>
    <property type="match status" value="1"/>
</dbReference>
<organism evidence="16">
    <name type="scientific">Drosophila rhopaloa</name>
    <name type="common">Fruit fly</name>
    <dbReference type="NCBI Taxonomy" id="1041015"/>
    <lineage>
        <taxon>Eukaryota</taxon>
        <taxon>Metazoa</taxon>
        <taxon>Ecdysozoa</taxon>
        <taxon>Arthropoda</taxon>
        <taxon>Hexapoda</taxon>
        <taxon>Insecta</taxon>
        <taxon>Pterygota</taxon>
        <taxon>Neoptera</taxon>
        <taxon>Endopterygota</taxon>
        <taxon>Diptera</taxon>
        <taxon>Brachycera</taxon>
        <taxon>Muscomorpha</taxon>
        <taxon>Ephydroidea</taxon>
        <taxon>Drosophilidae</taxon>
        <taxon>Drosophila</taxon>
        <taxon>Sophophora</taxon>
    </lineage>
</organism>
<evidence type="ECO:0000256" key="10">
    <source>
        <dbReference type="ARBA" id="ARBA00047764"/>
    </source>
</evidence>
<dbReference type="InterPro" id="IPR006330">
    <property type="entry name" value="Ado/ade_deaminase"/>
</dbReference>
<keyword evidence="9" id="KW-0378">Hydrolase</keyword>
<dbReference type="InterPro" id="IPR001365">
    <property type="entry name" value="A_deaminase_dom"/>
</dbReference>
<reference evidence="14" key="3">
    <citation type="submission" date="2025-05" db="UniProtKB">
        <authorList>
            <consortium name="EnsemblMetazoa"/>
        </authorList>
    </citation>
    <scope>IDENTIFICATION</scope>
</reference>
<evidence type="ECO:0000256" key="5">
    <source>
        <dbReference type="ARBA" id="ARBA00018099"/>
    </source>
</evidence>
<keyword evidence="11" id="KW-1133">Transmembrane helix</keyword>
<evidence type="ECO:0000313" key="16">
    <source>
        <dbReference type="RefSeq" id="XP_016982064.1"/>
    </source>
</evidence>
<dbReference type="AlphaFoldDB" id="A0A6P4EZ74"/>
<dbReference type="InterPro" id="IPR013659">
    <property type="entry name" value="A_deaminase_N"/>
</dbReference>
<evidence type="ECO:0000256" key="3">
    <source>
        <dbReference type="ARBA" id="ARBA00006083"/>
    </source>
</evidence>
<sequence>MENVRSQDVQTTTTSPPAAMRVIHLDLNEEESRRQMAASKYGGICFHVGIAAMLCLMLIVLICSAPIGSKVSKLSAEERYARQRQMYVDKERRLRMGGQMGLSPLEEEANSRLMAVKQVDEEVHHLWQNYHSQPPPFLSHLNISDTNLYAALKSMPKGGLLHVHDSGMLRTDILIDLTHRDNLWVCVNLDQGFEDFRFSRYFPHIPPAGDYQCNWMLMRNFIEFEPHTEFVDRLRESLIVRPEGYESSVELARHLRRHQRLIHGLITFRPIWRDFIFTMLHDFYSDGVQYVELRSSLPIMYDLDGKNSTILETAEAIVSVSNNFKDTYKDFYGVKLIYAPSRDFNDSRMDEYLANARLLKFHYPNFFAGFDLNTFGDECNLPLLGKVTQLLRINKDIDFYFHAGESKCPDSSRPDANLLDALLLGSKRIGNSVNLPFHPEIMKALQVLKVAVEICPLSNHYLQYFNDFRQHPAAYLIAAGFPIVIGSDYPYFWNSAPLTDDFYVAFVGVVSGWGNLRLLKQFALNSFLYSSLNETERNVAVTKWRCNWNRWVSNFVNNSGVTDTNK</sequence>
<dbReference type="Pfam" id="PF00962">
    <property type="entry name" value="A_deaminase"/>
    <property type="match status" value="1"/>
</dbReference>
<accession>A0A6P4EZ74</accession>
<dbReference type="SUPFAM" id="SSF51556">
    <property type="entry name" value="Metallo-dependent hydrolases"/>
    <property type="match status" value="1"/>
</dbReference>
<feature type="domain" description="Adenosine/AMP deaminase N-terminal" evidence="13">
    <location>
        <begin position="62"/>
        <end position="152"/>
    </location>
</feature>
<keyword evidence="6" id="KW-0964">Secreted</keyword>
<dbReference type="CTD" id="64879"/>
<dbReference type="EC" id="3.5.4.4" evidence="4"/>
<comment type="cofactor">
    <cofactor evidence="1">
        <name>Zn(2+)</name>
        <dbReference type="ChEBI" id="CHEBI:29105"/>
    </cofactor>
</comment>
<evidence type="ECO:0000256" key="9">
    <source>
        <dbReference type="ARBA" id="ARBA00022801"/>
    </source>
</evidence>
<name>A0A6P4EZ74_DRORH</name>
<evidence type="ECO:0000259" key="12">
    <source>
        <dbReference type="Pfam" id="PF00962"/>
    </source>
</evidence>
<dbReference type="GO" id="GO:0004000">
    <property type="term" value="F:adenosine deaminase activity"/>
    <property type="evidence" value="ECO:0007669"/>
    <property type="project" value="InterPro"/>
</dbReference>
<comment type="catalytic activity">
    <reaction evidence="10">
        <text>adenosine + H2O + H(+) = inosine + NH4(+)</text>
        <dbReference type="Rhea" id="RHEA:24408"/>
        <dbReference type="ChEBI" id="CHEBI:15377"/>
        <dbReference type="ChEBI" id="CHEBI:15378"/>
        <dbReference type="ChEBI" id="CHEBI:16335"/>
        <dbReference type="ChEBI" id="CHEBI:17596"/>
        <dbReference type="ChEBI" id="CHEBI:28938"/>
        <dbReference type="EC" id="3.5.4.4"/>
    </reaction>
</comment>
<evidence type="ECO:0000256" key="2">
    <source>
        <dbReference type="ARBA" id="ARBA00004613"/>
    </source>
</evidence>
<evidence type="ECO:0000256" key="1">
    <source>
        <dbReference type="ARBA" id="ARBA00001947"/>
    </source>
</evidence>
<dbReference type="InterPro" id="IPR006331">
    <property type="entry name" value="ADGF"/>
</dbReference>
<dbReference type="PANTHER" id="PTHR11409:SF39">
    <property type="entry name" value="ADENOSINE DEAMINASE 2"/>
    <property type="match status" value="1"/>
</dbReference>
<dbReference type="GO" id="GO:0006154">
    <property type="term" value="P:adenosine catabolic process"/>
    <property type="evidence" value="ECO:0007669"/>
    <property type="project" value="InterPro"/>
</dbReference>
<dbReference type="GO" id="GO:0046872">
    <property type="term" value="F:metal ion binding"/>
    <property type="evidence" value="ECO:0007669"/>
    <property type="project" value="UniProtKB-KW"/>
</dbReference>
<evidence type="ECO:0000256" key="4">
    <source>
        <dbReference type="ARBA" id="ARBA00012784"/>
    </source>
</evidence>
<keyword evidence="8" id="KW-0732">Signal</keyword>
<keyword evidence="7" id="KW-0479">Metal-binding</keyword>
<proteinExistence type="inferred from homology"/>
<evidence type="ECO:0000256" key="11">
    <source>
        <dbReference type="SAM" id="Phobius"/>
    </source>
</evidence>
<dbReference type="GeneID" id="108046719"/>
<feature type="domain" description="Adenosine deaminase" evidence="12">
    <location>
        <begin position="246"/>
        <end position="538"/>
    </location>
</feature>
<feature type="transmembrane region" description="Helical" evidence="11">
    <location>
        <begin position="41"/>
        <end position="62"/>
    </location>
</feature>
<dbReference type="InterPro" id="IPR032466">
    <property type="entry name" value="Metal_Hydrolase"/>
</dbReference>
<dbReference type="Gene3D" id="3.20.20.140">
    <property type="entry name" value="Metal-dependent hydrolases"/>
    <property type="match status" value="1"/>
</dbReference>
<evidence type="ECO:0000256" key="6">
    <source>
        <dbReference type="ARBA" id="ARBA00022525"/>
    </source>
</evidence>
<dbReference type="RefSeq" id="XP_016982064.1">
    <property type="nucleotide sequence ID" value="XM_017126575.1"/>
</dbReference>
<dbReference type="FunFam" id="3.20.20.140:FF:000017">
    <property type="entry name" value="Adenosine deaminase 2"/>
    <property type="match status" value="1"/>
</dbReference>
<reference evidence="16" key="2">
    <citation type="submission" date="2025-04" db="UniProtKB">
        <authorList>
            <consortium name="RefSeq"/>
        </authorList>
    </citation>
    <scope>IDENTIFICATION</scope>
</reference>
<evidence type="ECO:0000313" key="15">
    <source>
        <dbReference type="Proteomes" id="UP001652680"/>
    </source>
</evidence>
<dbReference type="EnsemblMetazoa" id="XM_017126575.1">
    <property type="protein sequence ID" value="XP_016982064.1"/>
    <property type="gene ID" value="LOC108046719"/>
</dbReference>
<comment type="similarity">
    <text evidence="3">Belongs to the metallo-dependent hydrolases superfamily. Adenosine and AMP deaminases family. ADGF subfamily.</text>
</comment>
<dbReference type="GO" id="GO:0046103">
    <property type="term" value="P:inosine biosynthetic process"/>
    <property type="evidence" value="ECO:0007669"/>
    <property type="project" value="TreeGrafter"/>
</dbReference>
<dbReference type="GO" id="GO:0005615">
    <property type="term" value="C:extracellular space"/>
    <property type="evidence" value="ECO:0007669"/>
    <property type="project" value="InterPro"/>
</dbReference>
<keyword evidence="11" id="KW-0812">Transmembrane</keyword>
<dbReference type="OrthoDB" id="7202371at2759"/>
<dbReference type="Pfam" id="PF08451">
    <property type="entry name" value="A_deaminase_N"/>
    <property type="match status" value="1"/>
</dbReference>
<protein>
    <recommendedName>
        <fullName evidence="5">Adenosine deaminase</fullName>
        <ecNumber evidence="4">3.5.4.4</ecNumber>
    </recommendedName>
</protein>
<reference evidence="15" key="1">
    <citation type="journal article" date="2021" name="Elife">
        <title>Highly contiguous assemblies of 101 drosophilid genomes.</title>
        <authorList>
            <person name="Kim B.Y."/>
            <person name="Wang J.R."/>
            <person name="Miller D.E."/>
            <person name="Barmina O."/>
            <person name="Delaney E."/>
            <person name="Thompson A."/>
            <person name="Comeault A.A."/>
            <person name="Peede D."/>
            <person name="D'Agostino E.R."/>
            <person name="Pelaez J."/>
            <person name="Aguilar J.M."/>
            <person name="Haji D."/>
            <person name="Matsunaga T."/>
            <person name="Armstrong E.E."/>
            <person name="Zych M."/>
            <person name="Ogawa Y."/>
            <person name="Stamenkovic-Radak M."/>
            <person name="Jelic M."/>
            <person name="Veselinovic M.S."/>
            <person name="Tanaskovic M."/>
            <person name="Eric P."/>
            <person name="Gao J.J."/>
            <person name="Katoh T.K."/>
            <person name="Toda M.J."/>
            <person name="Watabe H."/>
            <person name="Watada M."/>
            <person name="Davis J.S."/>
            <person name="Moyle L.C."/>
            <person name="Manoli G."/>
            <person name="Bertolini E."/>
            <person name="Kostal V."/>
            <person name="Hawley R.S."/>
            <person name="Takahashi A."/>
            <person name="Jones C.D."/>
            <person name="Price D.K."/>
            <person name="Whiteman N."/>
            <person name="Kopp A."/>
            <person name="Matute D.R."/>
            <person name="Petrov D.A."/>
        </authorList>
    </citation>
    <scope>NUCLEOTIDE SEQUENCE [LARGE SCALE GENOMIC DNA]</scope>
</reference>
<evidence type="ECO:0000313" key="14">
    <source>
        <dbReference type="EnsemblMetazoa" id="XP_016982064.1"/>
    </source>
</evidence>
<evidence type="ECO:0000259" key="13">
    <source>
        <dbReference type="Pfam" id="PF08451"/>
    </source>
</evidence>
<evidence type="ECO:0000256" key="7">
    <source>
        <dbReference type="ARBA" id="ARBA00022723"/>
    </source>
</evidence>